<evidence type="ECO:0000256" key="2">
    <source>
        <dbReference type="SAM" id="MobiDB-lite"/>
    </source>
</evidence>
<evidence type="ECO:0000256" key="1">
    <source>
        <dbReference type="PROSITE-ProRule" id="PRU00047"/>
    </source>
</evidence>
<dbReference type="GO" id="GO:0003676">
    <property type="term" value="F:nucleic acid binding"/>
    <property type="evidence" value="ECO:0007669"/>
    <property type="project" value="InterPro"/>
</dbReference>
<keyword evidence="1" id="KW-0862">Zinc</keyword>
<dbReference type="Pfam" id="PF00098">
    <property type="entry name" value="zf-CCHC"/>
    <property type="match status" value="1"/>
</dbReference>
<dbReference type="PANTHER" id="PTHR42648">
    <property type="entry name" value="TRANSPOSASE, PUTATIVE-RELATED"/>
    <property type="match status" value="1"/>
</dbReference>
<evidence type="ECO:0000259" key="3">
    <source>
        <dbReference type="PROSITE" id="PS50158"/>
    </source>
</evidence>
<dbReference type="PROSITE" id="PS50994">
    <property type="entry name" value="INTEGRASE"/>
    <property type="match status" value="1"/>
</dbReference>
<dbReference type="InterPro" id="IPR012337">
    <property type="entry name" value="RNaseH-like_sf"/>
</dbReference>
<dbReference type="SUPFAM" id="SSF53098">
    <property type="entry name" value="Ribonuclease H-like"/>
    <property type="match status" value="1"/>
</dbReference>
<gene>
    <name evidence="5" type="ORF">Tci_012997</name>
</gene>
<dbReference type="InterPro" id="IPR036875">
    <property type="entry name" value="Znf_CCHC_sf"/>
</dbReference>
<feature type="region of interest" description="Disordered" evidence="2">
    <location>
        <begin position="679"/>
        <end position="772"/>
    </location>
</feature>
<dbReference type="PROSITE" id="PS50158">
    <property type="entry name" value="ZF_CCHC"/>
    <property type="match status" value="1"/>
</dbReference>
<dbReference type="PANTHER" id="PTHR42648:SF18">
    <property type="entry name" value="RETROTRANSPOSON, UNCLASSIFIED-LIKE PROTEIN"/>
    <property type="match status" value="1"/>
</dbReference>
<dbReference type="Gene3D" id="3.30.420.10">
    <property type="entry name" value="Ribonuclease H-like superfamily/Ribonuclease H"/>
    <property type="match status" value="1"/>
</dbReference>
<protein>
    <submittedName>
        <fullName evidence="5">Ribonuclease H-like domain-containing protein</fullName>
    </submittedName>
</protein>
<dbReference type="InterPro" id="IPR039537">
    <property type="entry name" value="Retrotran_Ty1/copia-like"/>
</dbReference>
<dbReference type="SMART" id="SM00343">
    <property type="entry name" value="ZnF_C2HC"/>
    <property type="match status" value="1"/>
</dbReference>
<comment type="caution">
    <text evidence="5">The sequence shown here is derived from an EMBL/GenBank/DDBJ whole genome shotgun (WGS) entry which is preliminary data.</text>
</comment>
<organism evidence="5">
    <name type="scientific">Tanacetum cinerariifolium</name>
    <name type="common">Dalmatian daisy</name>
    <name type="synonym">Chrysanthemum cinerariifolium</name>
    <dbReference type="NCBI Taxonomy" id="118510"/>
    <lineage>
        <taxon>Eukaryota</taxon>
        <taxon>Viridiplantae</taxon>
        <taxon>Streptophyta</taxon>
        <taxon>Embryophyta</taxon>
        <taxon>Tracheophyta</taxon>
        <taxon>Spermatophyta</taxon>
        <taxon>Magnoliopsida</taxon>
        <taxon>eudicotyledons</taxon>
        <taxon>Gunneridae</taxon>
        <taxon>Pentapetalae</taxon>
        <taxon>asterids</taxon>
        <taxon>campanulids</taxon>
        <taxon>Asterales</taxon>
        <taxon>Asteraceae</taxon>
        <taxon>Asteroideae</taxon>
        <taxon>Anthemideae</taxon>
        <taxon>Anthemidinae</taxon>
        <taxon>Tanacetum</taxon>
    </lineage>
</organism>
<feature type="compositionally biased region" description="Polar residues" evidence="2">
    <location>
        <begin position="689"/>
        <end position="716"/>
    </location>
</feature>
<dbReference type="GO" id="GO:0008270">
    <property type="term" value="F:zinc ion binding"/>
    <property type="evidence" value="ECO:0007669"/>
    <property type="project" value="UniProtKB-KW"/>
</dbReference>
<sequence>MTTLADKAILSGADNLPPMLEKDMYDSWKSQMELYMMNREHGRMILESVENGPLLWLTVEDNGVTRPKKYSKLSATKAIQSNCDIKATNIIIQGLPLEVLALVSIHKVTKELWERIQLLMQEMSLTKQERECKLYDEFDKFAYKKGESLRDFYLRFSLLLNDMNIYNMKLEQFLKGDDPINVINHIMSFLTAVVTSRYPPTNNQLRNSSNPRQQATINNGRVTVQPILGRKNSLAAGTSRQYTSGPSGNNSGKQRISVCYNCKGEGHMLKQCIKPKRKRDEAWFKDKYVITNNAAYQADDLDAYHSDCDEINSAKIALMANLSHYGSDNLVETELSAEQVSWSQNFVNFKESNLSTRPTIVEVPKELPKVSMVNSSLKKLKFHLVSFDVVVKERTTATTITEGTWRFEHTKACFRDEIIPFVKALKDLFNSFDQFLIDELTEVQNVFTQIEQEKALVITALKDTLSELKGKAVVDEAVTLHPIDPKFLRINVAPLAPKLQNNMTAHYDYLKHNQEETATLRKIVENERLLNLLNTSLDFEKSKDTYQEKLYLLHMDLCGPMRVESVNGKKYILVIVDDYSRFTWVKCLRSKDEAPDFIIKFLKMIQVRLKVPVRRIQTDNETKFVNQTLHEYYKHVGISHETSVAHSSQQNGVVERRNRTLIEAARTIVDLPAPEVTAPISDVIPPEQVKSTGLPFSTTVDQDAPSPSKSQTTTEAQPPVIPQDVEESNHDIKVEHMGNDPLFGMTIPEVSSDQSSSTVSSHAFVHPDHQTP</sequence>
<dbReference type="Gene3D" id="4.10.60.10">
    <property type="entry name" value="Zinc finger, CCHC-type"/>
    <property type="match status" value="1"/>
</dbReference>
<dbReference type="AlphaFoldDB" id="A0A6L2JW79"/>
<dbReference type="InterPro" id="IPR036397">
    <property type="entry name" value="RNaseH_sf"/>
</dbReference>
<evidence type="ECO:0000259" key="4">
    <source>
        <dbReference type="PROSITE" id="PS50994"/>
    </source>
</evidence>
<keyword evidence="1" id="KW-0479">Metal-binding</keyword>
<keyword evidence="1" id="KW-0863">Zinc-finger</keyword>
<dbReference type="GO" id="GO:0015074">
    <property type="term" value="P:DNA integration"/>
    <property type="evidence" value="ECO:0007669"/>
    <property type="project" value="InterPro"/>
</dbReference>
<feature type="compositionally biased region" description="Basic and acidic residues" evidence="2">
    <location>
        <begin position="727"/>
        <end position="738"/>
    </location>
</feature>
<dbReference type="SUPFAM" id="SSF57756">
    <property type="entry name" value="Retrovirus zinc finger-like domains"/>
    <property type="match status" value="1"/>
</dbReference>
<feature type="compositionally biased region" description="Low complexity" evidence="2">
    <location>
        <begin position="751"/>
        <end position="761"/>
    </location>
</feature>
<accession>A0A6L2JW79</accession>
<proteinExistence type="predicted"/>
<dbReference type="InterPro" id="IPR001878">
    <property type="entry name" value="Znf_CCHC"/>
</dbReference>
<evidence type="ECO:0000313" key="5">
    <source>
        <dbReference type="EMBL" id="GEU41019.1"/>
    </source>
</evidence>
<name>A0A6L2JW79_TANCI</name>
<dbReference type="InterPro" id="IPR001584">
    <property type="entry name" value="Integrase_cat-core"/>
</dbReference>
<feature type="domain" description="CCHC-type" evidence="3">
    <location>
        <begin position="259"/>
        <end position="272"/>
    </location>
</feature>
<reference evidence="5" key="1">
    <citation type="journal article" date="2019" name="Sci. Rep.">
        <title>Draft genome of Tanacetum cinerariifolium, the natural source of mosquito coil.</title>
        <authorList>
            <person name="Yamashiro T."/>
            <person name="Shiraishi A."/>
            <person name="Satake H."/>
            <person name="Nakayama K."/>
        </authorList>
    </citation>
    <scope>NUCLEOTIDE SEQUENCE</scope>
</reference>
<dbReference type="EMBL" id="BKCJ010001381">
    <property type="protein sequence ID" value="GEU41019.1"/>
    <property type="molecule type" value="Genomic_DNA"/>
</dbReference>
<feature type="domain" description="Integrase catalytic" evidence="4">
    <location>
        <begin position="544"/>
        <end position="713"/>
    </location>
</feature>
<dbReference type="Pfam" id="PF00665">
    <property type="entry name" value="rve"/>
    <property type="match status" value="1"/>
</dbReference>